<dbReference type="Pfam" id="PF00593">
    <property type="entry name" value="TonB_dep_Rec_b-barrel"/>
    <property type="match status" value="1"/>
</dbReference>
<dbReference type="GO" id="GO:0015891">
    <property type="term" value="P:siderophore transport"/>
    <property type="evidence" value="ECO:0007669"/>
    <property type="project" value="InterPro"/>
</dbReference>
<dbReference type="PROSITE" id="PS01156">
    <property type="entry name" value="TONB_DEPENDENT_REC_2"/>
    <property type="match status" value="1"/>
</dbReference>
<keyword evidence="13 14" id="KW-0998">Cell outer membrane</keyword>
<feature type="short sequence motif" description="TonB C-terminal box" evidence="15">
    <location>
        <begin position="721"/>
        <end position="738"/>
    </location>
</feature>
<sequence>MRTFHLVPTPFALAAFLLASAAAHAQTSTAAAAGDAPTMPTVVVNASADASAQGLSKAYAGGQVARGGRMGILGAVDMMDSPFGSTSYTQQFIADQQARSVGDLLQSDGAVRMSRGYGNFQEVYVIRGFALDSDDVAYNGLYGVLPRQYVSPELLERVEVFRGASAFLNGAAPGGSGIGGAINLMPKRAGNTPLTELTVGVESGGHAYAAIDVARRFGEQQEFGVRVNAAKRQGETGIQREDHDVGMFSVGLDYRGRGYRLSADAGYQNFDLTAPRPSINTGSLTALPGAPDASKNFAQPWSYSKEHDVFGTARAEVDLAKDVVAWAAFGSRSTKEANSLAQPTLSALNGDASVYRFDNARKQEIRTGELGVRGKLHTGAVRHTLVASWSGHWNEAKNAYAISDYAGLPTNIYHPLDVAMPPTLPANSGGVMNDPRLTQKTILNSYAVADTMAFLDDRLLLTVGLRRQQIRDAAYAYGTAVQYSSYDKSATTPVAGIVYKAGKNVSVYANYIEALVKGPVASGTYFDGKENQLVSNHGEVFAPYKSKQKEIGIKYDGGRLGMSAALFSTAKPLPAVVGSRATLSGEQRNQGLELSVFGTPMAGVRLLGGLTWLDTEQRKTDKPANNGKNAIGAPKTQLSVAGEWDVPGAPGLSLNARTVYTSTQYADLANTKQLPSWTRVDIGARYLTQLAGHDVTLRARIDNVADRSYWASAVSSFDAGSLVLAAPRTFVVSGSVAF</sequence>
<dbReference type="RefSeq" id="WP_121669387.1">
    <property type="nucleotide sequence ID" value="NZ_CP033019.1"/>
</dbReference>
<evidence type="ECO:0000259" key="18">
    <source>
        <dbReference type="Pfam" id="PF00593"/>
    </source>
</evidence>
<evidence type="ECO:0000313" key="21">
    <source>
        <dbReference type="Proteomes" id="UP000279594"/>
    </source>
</evidence>
<dbReference type="PROSITE" id="PS52016">
    <property type="entry name" value="TONB_DEPENDENT_REC_3"/>
    <property type="match status" value="1"/>
</dbReference>
<evidence type="ECO:0000256" key="2">
    <source>
        <dbReference type="ARBA" id="ARBA00009810"/>
    </source>
</evidence>
<dbReference type="GO" id="GO:0015344">
    <property type="term" value="F:siderophore uptake transmembrane transporter activity"/>
    <property type="evidence" value="ECO:0007669"/>
    <property type="project" value="TreeGrafter"/>
</dbReference>
<evidence type="ECO:0000256" key="11">
    <source>
        <dbReference type="ARBA" id="ARBA00023136"/>
    </source>
</evidence>
<evidence type="ECO:0000313" key="20">
    <source>
        <dbReference type="EMBL" id="AYM76448.1"/>
    </source>
</evidence>
<dbReference type="InterPro" id="IPR010105">
    <property type="entry name" value="TonB_sidphr_rcpt"/>
</dbReference>
<keyword evidence="11 14" id="KW-0472">Membrane</keyword>
<dbReference type="NCBIfam" id="TIGR01783">
    <property type="entry name" value="TonB-siderophor"/>
    <property type="match status" value="1"/>
</dbReference>
<keyword evidence="3 14" id="KW-0813">Transport</keyword>
<evidence type="ECO:0000256" key="17">
    <source>
        <dbReference type="SAM" id="SignalP"/>
    </source>
</evidence>
<dbReference type="SUPFAM" id="SSF56935">
    <property type="entry name" value="Porins"/>
    <property type="match status" value="1"/>
</dbReference>
<feature type="domain" description="TonB-dependent receptor plug" evidence="19">
    <location>
        <begin position="78"/>
        <end position="175"/>
    </location>
</feature>
<keyword evidence="9" id="KW-0406">Ion transport</keyword>
<gene>
    <name evidence="20" type="ORF">D9M09_12085</name>
</gene>
<keyword evidence="4 14" id="KW-1134">Transmembrane beta strand</keyword>
<dbReference type="Gene3D" id="2.40.170.20">
    <property type="entry name" value="TonB-dependent receptor, beta-barrel domain"/>
    <property type="match status" value="1"/>
</dbReference>
<dbReference type="InterPro" id="IPR039426">
    <property type="entry name" value="TonB-dep_rcpt-like"/>
</dbReference>
<dbReference type="InterPro" id="IPR012910">
    <property type="entry name" value="Plug_dom"/>
</dbReference>
<evidence type="ECO:0000256" key="9">
    <source>
        <dbReference type="ARBA" id="ARBA00023065"/>
    </source>
</evidence>
<name>A0A3G2E7Y8_9BURK</name>
<dbReference type="Gene3D" id="2.170.130.10">
    <property type="entry name" value="TonB-dependent receptor, plug domain"/>
    <property type="match status" value="1"/>
</dbReference>
<comment type="subcellular location">
    <subcellularLocation>
        <location evidence="1 14">Cell outer membrane</location>
        <topology evidence="1 14">Multi-pass membrane protein</topology>
    </subcellularLocation>
</comment>
<feature type="domain" description="TonB-dependent receptor-like beta-barrel" evidence="18">
    <location>
        <begin position="256"/>
        <end position="704"/>
    </location>
</feature>
<dbReference type="Proteomes" id="UP000279594">
    <property type="component" value="Chromosome"/>
</dbReference>
<keyword evidence="10 16" id="KW-0798">TonB box</keyword>
<dbReference type="CDD" id="cd01347">
    <property type="entry name" value="ligand_gated_channel"/>
    <property type="match status" value="1"/>
</dbReference>
<evidence type="ECO:0000256" key="13">
    <source>
        <dbReference type="ARBA" id="ARBA00023237"/>
    </source>
</evidence>
<comment type="similarity">
    <text evidence="2 14 16">Belongs to the TonB-dependent receptor family.</text>
</comment>
<dbReference type="Pfam" id="PF07715">
    <property type="entry name" value="Plug"/>
    <property type="match status" value="1"/>
</dbReference>
<evidence type="ECO:0000256" key="16">
    <source>
        <dbReference type="RuleBase" id="RU003357"/>
    </source>
</evidence>
<evidence type="ECO:0000256" key="8">
    <source>
        <dbReference type="ARBA" id="ARBA00023004"/>
    </source>
</evidence>
<dbReference type="InterPro" id="IPR000531">
    <property type="entry name" value="Beta-barrel_TonB"/>
</dbReference>
<keyword evidence="6 14" id="KW-0812">Transmembrane</keyword>
<keyword evidence="12 20" id="KW-0675">Receptor</keyword>
<evidence type="ECO:0000256" key="3">
    <source>
        <dbReference type="ARBA" id="ARBA00022448"/>
    </source>
</evidence>
<dbReference type="InterPro" id="IPR010917">
    <property type="entry name" value="TonB_rcpt_CS"/>
</dbReference>
<keyword evidence="7 17" id="KW-0732">Signal</keyword>
<dbReference type="GO" id="GO:0038023">
    <property type="term" value="F:signaling receptor activity"/>
    <property type="evidence" value="ECO:0007669"/>
    <property type="project" value="InterPro"/>
</dbReference>
<evidence type="ECO:0000259" key="19">
    <source>
        <dbReference type="Pfam" id="PF07715"/>
    </source>
</evidence>
<keyword evidence="5" id="KW-0410">Iron transport</keyword>
<evidence type="ECO:0000256" key="6">
    <source>
        <dbReference type="ARBA" id="ARBA00022692"/>
    </source>
</evidence>
<evidence type="ECO:0000256" key="10">
    <source>
        <dbReference type="ARBA" id="ARBA00023077"/>
    </source>
</evidence>
<keyword evidence="21" id="KW-1185">Reference proteome</keyword>
<dbReference type="InterPro" id="IPR037066">
    <property type="entry name" value="Plug_dom_sf"/>
</dbReference>
<proteinExistence type="inferred from homology"/>
<evidence type="ECO:0000256" key="15">
    <source>
        <dbReference type="PROSITE-ProRule" id="PRU10144"/>
    </source>
</evidence>
<dbReference type="InterPro" id="IPR036942">
    <property type="entry name" value="Beta-barrel_TonB_sf"/>
</dbReference>
<evidence type="ECO:0000256" key="12">
    <source>
        <dbReference type="ARBA" id="ARBA00023170"/>
    </source>
</evidence>
<protein>
    <submittedName>
        <fullName evidence="20">TonB-dependent receptor</fullName>
    </submittedName>
</protein>
<evidence type="ECO:0000256" key="7">
    <source>
        <dbReference type="ARBA" id="ARBA00022729"/>
    </source>
</evidence>
<dbReference type="PANTHER" id="PTHR32552">
    <property type="entry name" value="FERRICHROME IRON RECEPTOR-RELATED"/>
    <property type="match status" value="1"/>
</dbReference>
<evidence type="ECO:0000256" key="5">
    <source>
        <dbReference type="ARBA" id="ARBA00022496"/>
    </source>
</evidence>
<evidence type="ECO:0000256" key="1">
    <source>
        <dbReference type="ARBA" id="ARBA00004571"/>
    </source>
</evidence>
<feature type="signal peptide" evidence="17">
    <location>
        <begin position="1"/>
        <end position="25"/>
    </location>
</feature>
<dbReference type="PANTHER" id="PTHR32552:SF82">
    <property type="entry name" value="FCUA PROTEIN"/>
    <property type="match status" value="1"/>
</dbReference>
<reference evidence="20 21" key="1">
    <citation type="submission" date="2018-10" db="EMBL/GenBank/DDBJ databases">
        <title>Effects of UV and annual dynamics of microbial communities in freshwater RAS systems.</title>
        <authorList>
            <person name="Bekkelund A.K."/>
            <person name="Hansen B.R."/>
            <person name="Stokken H."/>
            <person name="Eriksen B.F."/>
            <person name="Kashulin N.A."/>
        </authorList>
    </citation>
    <scope>NUCLEOTIDE SEQUENCE [LARGE SCALE GENOMIC DNA]</scope>
    <source>
        <strain evidence="20 21">BHSEK</strain>
    </source>
</reference>
<dbReference type="AlphaFoldDB" id="A0A3G2E7Y8"/>
<organism evidence="20 21">
    <name type="scientific">Janthinobacterium agaricidamnosum</name>
    <dbReference type="NCBI Taxonomy" id="55508"/>
    <lineage>
        <taxon>Bacteria</taxon>
        <taxon>Pseudomonadati</taxon>
        <taxon>Pseudomonadota</taxon>
        <taxon>Betaproteobacteria</taxon>
        <taxon>Burkholderiales</taxon>
        <taxon>Oxalobacteraceae</taxon>
        <taxon>Janthinobacterium</taxon>
    </lineage>
</organism>
<evidence type="ECO:0000256" key="14">
    <source>
        <dbReference type="PROSITE-ProRule" id="PRU01360"/>
    </source>
</evidence>
<dbReference type="EMBL" id="CP033019">
    <property type="protein sequence ID" value="AYM76448.1"/>
    <property type="molecule type" value="Genomic_DNA"/>
</dbReference>
<keyword evidence="8" id="KW-0408">Iron</keyword>
<evidence type="ECO:0000256" key="4">
    <source>
        <dbReference type="ARBA" id="ARBA00022452"/>
    </source>
</evidence>
<dbReference type="GO" id="GO:0009279">
    <property type="term" value="C:cell outer membrane"/>
    <property type="evidence" value="ECO:0007669"/>
    <property type="project" value="UniProtKB-SubCell"/>
</dbReference>
<accession>A0A3G2E7Y8</accession>
<feature type="chain" id="PRO_5018197669" evidence="17">
    <location>
        <begin position="26"/>
        <end position="738"/>
    </location>
</feature>